<dbReference type="Pfam" id="PF04248">
    <property type="entry name" value="NTP_transf_9"/>
    <property type="match status" value="2"/>
</dbReference>
<evidence type="ECO:0000259" key="1">
    <source>
        <dbReference type="Pfam" id="PF04248"/>
    </source>
</evidence>
<sequence>MSLLTSSSPPTSPSPTQLFTFNHQLTLNSPSSLSILATHFLKQGPNKVLPTPRRIRVVFNNTTIVDTTSAVLVWEHEYYPNYYIPESEIKNATLKDVQPVKGESDASARVAVAELTVAGRDDIPSKTTNRVLRFDSSWGELASLVRIEFAAADTWLEEDLPIYGHPKDPFKRIDILPSTRPIEVRIAGKTVAKASFANHLHETGLRIRYYLPLGAVDPAILRPSTTTTYCPYKGTAEYYDVVLDGKEYKDIIWYYKSTLHESAAIAGLVSFYNEKVEILLDGKLV</sequence>
<accession>A0AAE1I6V0</accession>
<dbReference type="InterPro" id="IPR007361">
    <property type="entry name" value="DUF427"/>
</dbReference>
<organism evidence="2 3">
    <name type="scientific">Trichoderma aggressivum f. europaeum</name>
    <dbReference type="NCBI Taxonomy" id="173218"/>
    <lineage>
        <taxon>Eukaryota</taxon>
        <taxon>Fungi</taxon>
        <taxon>Dikarya</taxon>
        <taxon>Ascomycota</taxon>
        <taxon>Pezizomycotina</taxon>
        <taxon>Sordariomycetes</taxon>
        <taxon>Hypocreomycetidae</taxon>
        <taxon>Hypocreales</taxon>
        <taxon>Hypocreaceae</taxon>
        <taxon>Trichoderma</taxon>
    </lineage>
</organism>
<dbReference type="Proteomes" id="UP001273209">
    <property type="component" value="Unassembled WGS sequence"/>
</dbReference>
<gene>
    <name evidence="2" type="ORF">Triagg1_10506</name>
</gene>
<evidence type="ECO:0000313" key="2">
    <source>
        <dbReference type="EMBL" id="KAK4061079.1"/>
    </source>
</evidence>
<feature type="domain" description="DUF427" evidence="1">
    <location>
        <begin position="55"/>
        <end position="101"/>
    </location>
</feature>
<dbReference type="RefSeq" id="XP_062750538.1">
    <property type="nucleotide sequence ID" value="XM_062894585.1"/>
</dbReference>
<dbReference type="EMBL" id="JAWRVG010000075">
    <property type="protein sequence ID" value="KAK4061079.1"/>
    <property type="molecule type" value="Genomic_DNA"/>
</dbReference>
<dbReference type="Gene3D" id="2.170.150.40">
    <property type="entry name" value="Domain of unknown function (DUF427)"/>
    <property type="match status" value="2"/>
</dbReference>
<name>A0AAE1I6V0_9HYPO</name>
<dbReference type="InterPro" id="IPR038694">
    <property type="entry name" value="DUF427_sf"/>
</dbReference>
<comment type="caution">
    <text evidence="2">The sequence shown here is derived from an EMBL/GenBank/DDBJ whole genome shotgun (WGS) entry which is preliminary data.</text>
</comment>
<protein>
    <recommendedName>
        <fullName evidence="1">DUF427 domain-containing protein</fullName>
    </recommendedName>
</protein>
<keyword evidence="3" id="KW-1185">Reference proteome</keyword>
<dbReference type="AlphaFoldDB" id="A0AAE1I6V0"/>
<proteinExistence type="predicted"/>
<dbReference type="PANTHER" id="PTHR34310:SF9">
    <property type="entry name" value="BLR5716 PROTEIN"/>
    <property type="match status" value="1"/>
</dbReference>
<feature type="domain" description="DUF427" evidence="1">
    <location>
        <begin position="182"/>
        <end position="274"/>
    </location>
</feature>
<dbReference type="PANTHER" id="PTHR34310">
    <property type="entry name" value="DUF427 DOMAIN PROTEIN (AFU_ORTHOLOGUE AFUA_3G02220)"/>
    <property type="match status" value="1"/>
</dbReference>
<dbReference type="GeneID" id="87914490"/>
<evidence type="ECO:0000313" key="3">
    <source>
        <dbReference type="Proteomes" id="UP001273209"/>
    </source>
</evidence>
<reference evidence="2" key="1">
    <citation type="submission" date="2023-11" db="EMBL/GenBank/DDBJ databases">
        <title>The genome sequences of three competitors of mushroom-forming fungi.</title>
        <authorList>
            <person name="Beijen E."/>
            <person name="Ohm R.A."/>
        </authorList>
    </citation>
    <scope>NUCLEOTIDE SEQUENCE</scope>
    <source>
        <strain evidence="2">CBS 100526</strain>
    </source>
</reference>